<dbReference type="InterPro" id="IPR000835">
    <property type="entry name" value="HTH_MarR-typ"/>
</dbReference>
<dbReference type="GO" id="GO:0006950">
    <property type="term" value="P:response to stress"/>
    <property type="evidence" value="ECO:0007669"/>
    <property type="project" value="TreeGrafter"/>
</dbReference>
<dbReference type="SMART" id="SM00347">
    <property type="entry name" value="HTH_MARR"/>
    <property type="match status" value="1"/>
</dbReference>
<dbReference type="GO" id="GO:0003700">
    <property type="term" value="F:DNA-binding transcription factor activity"/>
    <property type="evidence" value="ECO:0007669"/>
    <property type="project" value="InterPro"/>
</dbReference>
<dbReference type="KEGG" id="ptaw:DW352_01710"/>
<dbReference type="RefSeq" id="WP_115687931.1">
    <property type="nucleotide sequence ID" value="NZ_CP031417.1"/>
</dbReference>
<feature type="domain" description="HTH marR-type" evidence="1">
    <location>
        <begin position="1"/>
        <end position="143"/>
    </location>
</feature>
<dbReference type="PROSITE" id="PS50995">
    <property type="entry name" value="HTH_MARR_2"/>
    <property type="match status" value="1"/>
</dbReference>
<dbReference type="EMBL" id="CP031417">
    <property type="protein sequence ID" value="AXK79340.1"/>
    <property type="molecule type" value="Genomic_DNA"/>
</dbReference>
<sequence>MSTKASGRPLTDADYERLAEFRYLLRRFLLFSEGAAEEAGLTAQQHQALLAIKGFGQKKTMTTGDLAERLGIRPHSAVGLIDRLLSNALVKRQTGSEDRRQVLLTLTPKAEKLLAQLSAAHRDELERLAPLLQTLLTHFKPKA</sequence>
<dbReference type="PANTHER" id="PTHR33164">
    <property type="entry name" value="TRANSCRIPTIONAL REGULATOR, MARR FAMILY"/>
    <property type="match status" value="1"/>
</dbReference>
<protein>
    <submittedName>
        <fullName evidence="2">MarR family transcriptional regulator</fullName>
    </submittedName>
</protein>
<keyword evidence="3" id="KW-1185">Reference proteome</keyword>
<evidence type="ECO:0000259" key="1">
    <source>
        <dbReference type="PROSITE" id="PS50995"/>
    </source>
</evidence>
<accession>A0A345ZQZ3</accession>
<dbReference type="PANTHER" id="PTHR33164:SF43">
    <property type="entry name" value="HTH-TYPE TRANSCRIPTIONAL REPRESSOR YETL"/>
    <property type="match status" value="1"/>
</dbReference>
<dbReference type="Pfam" id="PF12802">
    <property type="entry name" value="MarR_2"/>
    <property type="match status" value="1"/>
</dbReference>
<dbReference type="AlphaFoldDB" id="A0A345ZQZ3"/>
<dbReference type="Proteomes" id="UP000254889">
    <property type="component" value="Chromosome"/>
</dbReference>
<dbReference type="Gene3D" id="1.10.10.10">
    <property type="entry name" value="Winged helix-like DNA-binding domain superfamily/Winged helix DNA-binding domain"/>
    <property type="match status" value="1"/>
</dbReference>
<name>A0A345ZQZ3_9HYPH</name>
<dbReference type="InterPro" id="IPR036390">
    <property type="entry name" value="WH_DNA-bd_sf"/>
</dbReference>
<reference evidence="2 3" key="1">
    <citation type="submission" date="2018-07" db="EMBL/GenBank/DDBJ databases">
        <authorList>
            <person name="Quirk P.G."/>
            <person name="Krulwich T.A."/>
        </authorList>
    </citation>
    <scope>NUCLEOTIDE SEQUENCE [LARGE SCALE GENOMIC DNA]</scope>
    <source>
        <strain evidence="2 3">CC-BB4</strain>
    </source>
</reference>
<evidence type="ECO:0000313" key="3">
    <source>
        <dbReference type="Proteomes" id="UP000254889"/>
    </source>
</evidence>
<proteinExistence type="predicted"/>
<gene>
    <name evidence="2" type="ORF">DW352_01710</name>
</gene>
<dbReference type="SUPFAM" id="SSF46785">
    <property type="entry name" value="Winged helix' DNA-binding domain"/>
    <property type="match status" value="1"/>
</dbReference>
<evidence type="ECO:0000313" key="2">
    <source>
        <dbReference type="EMBL" id="AXK79340.1"/>
    </source>
</evidence>
<organism evidence="2 3">
    <name type="scientific">Pseudolabrys taiwanensis</name>
    <dbReference type="NCBI Taxonomy" id="331696"/>
    <lineage>
        <taxon>Bacteria</taxon>
        <taxon>Pseudomonadati</taxon>
        <taxon>Pseudomonadota</taxon>
        <taxon>Alphaproteobacteria</taxon>
        <taxon>Hyphomicrobiales</taxon>
        <taxon>Xanthobacteraceae</taxon>
        <taxon>Pseudolabrys</taxon>
    </lineage>
</organism>
<dbReference type="OrthoDB" id="9807800at2"/>
<dbReference type="InterPro" id="IPR039422">
    <property type="entry name" value="MarR/SlyA-like"/>
</dbReference>
<dbReference type="InterPro" id="IPR036388">
    <property type="entry name" value="WH-like_DNA-bd_sf"/>
</dbReference>